<dbReference type="OrthoDB" id="23041at10239"/>
<proteinExistence type="predicted"/>
<name>A0A1B1PA29_9CAUD</name>
<evidence type="ECO:0000313" key="2">
    <source>
        <dbReference type="Proteomes" id="UP000202831"/>
    </source>
</evidence>
<keyword evidence="2" id="KW-1185">Reference proteome</keyword>
<sequence length="72" mass="8338">MSDSVKVIGSIWASTDGLNIYRIEQIDTRGYFITLLDNEIHMVTKAWIHKQATMCDMKATKAQKQQFEEETK</sequence>
<gene>
    <name evidence="1" type="ORF">SANTOR1_0225</name>
</gene>
<dbReference type="RefSeq" id="YP_009284756.1">
    <property type="nucleotide sequence ID" value="NC_031051.1"/>
</dbReference>
<dbReference type="EMBL" id="KX284704">
    <property type="protein sequence ID" value="ANT41024.1"/>
    <property type="molecule type" value="Genomic_DNA"/>
</dbReference>
<evidence type="ECO:0000313" key="1">
    <source>
        <dbReference type="EMBL" id="ANT41024.1"/>
    </source>
</evidence>
<dbReference type="KEGG" id="vg:29061037"/>
<organism evidence="1 2">
    <name type="scientific">Enterococcus phage SANTOR1</name>
    <dbReference type="NCBI Taxonomy" id="1871692"/>
    <lineage>
        <taxon>Viruses</taxon>
        <taxon>Duplodnaviria</taxon>
        <taxon>Heunggongvirae</taxon>
        <taxon>Uroviricota</taxon>
        <taxon>Caudoviricetes</taxon>
        <taxon>Efquatrovirus</taxon>
        <taxon>Efquatrovirus SANTOR1</taxon>
    </lineage>
</organism>
<accession>A0A1B1PA29</accession>
<dbReference type="Proteomes" id="UP000202831">
    <property type="component" value="Segment"/>
</dbReference>
<protein>
    <submittedName>
        <fullName evidence="1">Uncharacterized protein</fullName>
    </submittedName>
</protein>
<reference evidence="1 2" key="1">
    <citation type="submission" date="2016-05" db="EMBL/GenBank/DDBJ databases">
        <title>Draft genome sequence of an Enterococcus faecalis siphovirus isolated from raw domestic sewage.</title>
        <authorList>
            <person name="Santiago-Rodriguez T.M."/>
            <person name="Ly M."/>
            <person name="Pride D.T."/>
            <person name="Toranzos G.A."/>
        </authorList>
    </citation>
    <scope>NUCLEOTIDE SEQUENCE [LARGE SCALE GENOMIC DNA]</scope>
</reference>
<dbReference type="GeneID" id="29061037"/>